<comment type="caution">
    <text evidence="1">The sequence shown here is derived from an EMBL/GenBank/DDBJ whole genome shotgun (WGS) entry which is preliminary data.</text>
</comment>
<gene>
    <name evidence="1" type="ORF">S06H3_55043</name>
</gene>
<dbReference type="EMBL" id="BARV01035252">
    <property type="protein sequence ID" value="GAI55426.1"/>
    <property type="molecule type" value="Genomic_DNA"/>
</dbReference>
<reference evidence="1" key="1">
    <citation type="journal article" date="2014" name="Front. Microbiol.">
        <title>High frequency of phylogenetically diverse reductive dehalogenase-homologous genes in deep subseafloor sedimentary metagenomes.</title>
        <authorList>
            <person name="Kawai M."/>
            <person name="Futagami T."/>
            <person name="Toyoda A."/>
            <person name="Takaki Y."/>
            <person name="Nishi S."/>
            <person name="Hori S."/>
            <person name="Arai W."/>
            <person name="Tsubouchi T."/>
            <person name="Morono Y."/>
            <person name="Uchiyama I."/>
            <person name="Ito T."/>
            <person name="Fujiyama A."/>
            <person name="Inagaki F."/>
            <person name="Takami H."/>
        </authorList>
    </citation>
    <scope>NUCLEOTIDE SEQUENCE</scope>
    <source>
        <strain evidence="1">Expedition CK06-06</strain>
    </source>
</reference>
<proteinExistence type="predicted"/>
<name>X1QKU6_9ZZZZ</name>
<organism evidence="1">
    <name type="scientific">marine sediment metagenome</name>
    <dbReference type="NCBI Taxonomy" id="412755"/>
    <lineage>
        <taxon>unclassified sequences</taxon>
        <taxon>metagenomes</taxon>
        <taxon>ecological metagenomes</taxon>
    </lineage>
</organism>
<sequence>MDPQDDSQAGWGVYQKMKPRKEKISRNYFVVDTSRDITPAIDKIVRLIKK</sequence>
<protein>
    <submittedName>
        <fullName evidence="1">Uncharacterized protein</fullName>
    </submittedName>
</protein>
<dbReference type="AlphaFoldDB" id="X1QKU6"/>
<accession>X1QKU6</accession>
<evidence type="ECO:0000313" key="1">
    <source>
        <dbReference type="EMBL" id="GAI55426.1"/>
    </source>
</evidence>